<evidence type="ECO:0000313" key="5">
    <source>
        <dbReference type="EMBL" id="NDJ96344.1"/>
    </source>
</evidence>
<dbReference type="PANTHER" id="PTHR31938">
    <property type="entry name" value="NUCLEAR SPECKLE SPLICING REGULATORY PROTEIN 1"/>
    <property type="match status" value="1"/>
</dbReference>
<dbReference type="Pfam" id="PF09745">
    <property type="entry name" value="NSRP1_N"/>
    <property type="match status" value="1"/>
</dbReference>
<dbReference type="GO" id="GO:0000381">
    <property type="term" value="P:regulation of alternative mRNA splicing, via spliceosome"/>
    <property type="evidence" value="ECO:0007669"/>
    <property type="project" value="InterPro"/>
</dbReference>
<evidence type="ECO:0000259" key="4">
    <source>
        <dbReference type="Pfam" id="PF09745"/>
    </source>
</evidence>
<reference evidence="5" key="1">
    <citation type="submission" date="2018-11" db="EMBL/GenBank/DDBJ databases">
        <title>Myxobolus squamalis genome and transcriptome.</title>
        <authorList>
            <person name="Yahalomi D."/>
            <person name="Atkinson S.D."/>
            <person name="Neuhof M."/>
            <person name="Chang E.S."/>
            <person name="Philippe H."/>
            <person name="Cartwright P."/>
            <person name="Bartholomew J.L."/>
            <person name="Huchon D."/>
        </authorList>
    </citation>
    <scope>NUCLEOTIDE SEQUENCE</scope>
    <source>
        <strain evidence="5">71B08</strain>
        <tissue evidence="5">Whole</tissue>
    </source>
</reference>
<evidence type="ECO:0000256" key="3">
    <source>
        <dbReference type="SAM" id="MobiDB-lite"/>
    </source>
</evidence>
<dbReference type="PANTHER" id="PTHR31938:SF4">
    <property type="entry name" value="NUCLEAR SPECKLE SPLICING REGULATORY PROTEIN 1"/>
    <property type="match status" value="1"/>
</dbReference>
<dbReference type="InterPro" id="IPR042816">
    <property type="entry name" value="Nsrp1"/>
</dbReference>
<accession>A0A6B2FXF6</accession>
<comment type="similarity">
    <text evidence="1">Belongs to the NSRP1 family.</text>
</comment>
<evidence type="ECO:0000256" key="1">
    <source>
        <dbReference type="ARBA" id="ARBA00010126"/>
    </source>
</evidence>
<dbReference type="InterPro" id="IPR018612">
    <property type="entry name" value="NSRP1_N"/>
</dbReference>
<name>A0A6B2FXF6_MYXSQ</name>
<feature type="compositionally biased region" description="Polar residues" evidence="3">
    <location>
        <begin position="213"/>
        <end position="223"/>
    </location>
</feature>
<dbReference type="EMBL" id="GHBR01000909">
    <property type="protein sequence ID" value="NDJ96344.1"/>
    <property type="molecule type" value="Transcribed_RNA"/>
</dbReference>
<dbReference type="AlphaFoldDB" id="A0A6B2FXF6"/>
<proteinExistence type="inferred from homology"/>
<keyword evidence="2" id="KW-0175">Coiled coil</keyword>
<organism evidence="5">
    <name type="scientific">Myxobolus squamalis</name>
    <name type="common">Myxosporean</name>
    <dbReference type="NCBI Taxonomy" id="59785"/>
    <lineage>
        <taxon>Eukaryota</taxon>
        <taxon>Metazoa</taxon>
        <taxon>Cnidaria</taxon>
        <taxon>Myxozoa</taxon>
        <taxon>Myxosporea</taxon>
        <taxon>Bivalvulida</taxon>
        <taxon>Platysporina</taxon>
        <taxon>Myxobolidae</taxon>
        <taxon>Myxobolus</taxon>
    </lineage>
</organism>
<feature type="region of interest" description="Disordered" evidence="3">
    <location>
        <begin position="210"/>
        <end position="233"/>
    </location>
</feature>
<protein>
    <submittedName>
        <fullName evidence="5">Nuclear speckle splicing regulatory protein 1 (Trinotate prediction)</fullName>
    </submittedName>
</protein>
<sequence length="311" mass="36257">MSELKKKFGLILKNKEKVTKNVSICVGNIFGIDEDLEPKPVDARKIETNIGSSISIKLSKAELEKALDEDASICQYDELFDKMEEKKKLADPRRSDESKKPKYIENLLQTAAFRKREKARRMDRKIQKEREEEGDNFDDTEVYVTETYRKKLEERESEEKILKLKEKIDQSNSVTKKGDMSHFYRQYLLKEQDARSIAIEAPITVKKNETSIDEVTQSDSGPSKTPVEEKLAEKPERKFGLNPMKPASNDLELATFDADLLLANVKKDKYEIYKIRNDKTAIENAMQRYIERRKNNILEKFVIIDNRNYND</sequence>
<evidence type="ECO:0000256" key="2">
    <source>
        <dbReference type="ARBA" id="ARBA00023054"/>
    </source>
</evidence>
<feature type="domain" description="Nuclear speckle splicing regulatory protein 1 N-terminal" evidence="4">
    <location>
        <begin position="60"/>
        <end position="177"/>
    </location>
</feature>